<dbReference type="PANTHER" id="PTHR47235:SF1">
    <property type="entry name" value="BLR6548 PROTEIN"/>
    <property type="match status" value="1"/>
</dbReference>
<feature type="signal peptide" evidence="4">
    <location>
        <begin position="1"/>
        <end position="24"/>
    </location>
</feature>
<evidence type="ECO:0000256" key="4">
    <source>
        <dbReference type="SAM" id="SignalP"/>
    </source>
</evidence>
<organism evidence="6 7">
    <name type="scientific">Nocardioides hankookensis</name>
    <dbReference type="NCBI Taxonomy" id="443157"/>
    <lineage>
        <taxon>Bacteria</taxon>
        <taxon>Bacillati</taxon>
        <taxon>Actinomycetota</taxon>
        <taxon>Actinomycetes</taxon>
        <taxon>Propionibacteriales</taxon>
        <taxon>Nocardioidaceae</taxon>
        <taxon>Nocardioides</taxon>
    </lineage>
</organism>
<gene>
    <name evidence="6" type="ORF">ACFPYL_15140</name>
</gene>
<comment type="similarity">
    <text evidence="1">Belongs to the leucine-binding protein family.</text>
</comment>
<dbReference type="EMBL" id="JBHSRJ010000005">
    <property type="protein sequence ID" value="MFC6044424.1"/>
    <property type="molecule type" value="Genomic_DNA"/>
</dbReference>
<evidence type="ECO:0000256" key="3">
    <source>
        <dbReference type="SAM" id="MobiDB-lite"/>
    </source>
</evidence>
<name>A0ABW1LLX2_9ACTN</name>
<dbReference type="RefSeq" id="WP_379155845.1">
    <property type="nucleotide sequence ID" value="NZ_JBHSRJ010000005.1"/>
</dbReference>
<proteinExistence type="inferred from homology"/>
<feature type="compositionally biased region" description="Low complexity" evidence="3">
    <location>
        <begin position="51"/>
        <end position="72"/>
    </location>
</feature>
<evidence type="ECO:0000259" key="5">
    <source>
        <dbReference type="Pfam" id="PF13458"/>
    </source>
</evidence>
<sequence>MSRLSPLRAIAIAALCLTVCLGLAACGSQLTPETVAQVNGTTTGGAGGATGTSDGTVPGDSSVPGSSDAGGAAAAGGGSTGSTTGGSGGSAASGDAPAGDAAQGTGANAATGGKKAGSCDGFKNQTGITDKTITLANVADISGPVPGIFESAQQATRAYAAYFNSTNDICGRKLDVELLDSRADAGADQQAYTKACDDAFAAVGSMGAFDSGGAGAAQSCALPDIRSTTTTPERRDCTTCFAAQSVDPGLVNPAMPKYFLQKDKDATQHAAVLYINAGAAAVNAQSFRNAYTRAGWKVDYFQGIDVSEFNYAPYVQQLKDKGIKLVTYTGPYQNTVKLLEAMQQQGYKPDAFVQDSTIYDANFVEQAGSNGNGVYAWSSTKMFDDYSVKEMQLYRAWLDQVKPGAVPNYFGLYAWSAARLFVEQATQLGGKLTRASLVAALKGVKDWTGNGLHVPQQVGAKTTANCGSVLQLNDGKWKQVSSGTYLCGPLLNGN</sequence>
<keyword evidence="2 4" id="KW-0732">Signal</keyword>
<evidence type="ECO:0000313" key="7">
    <source>
        <dbReference type="Proteomes" id="UP001596135"/>
    </source>
</evidence>
<dbReference type="InterPro" id="IPR028082">
    <property type="entry name" value="Peripla_BP_I"/>
</dbReference>
<feature type="region of interest" description="Disordered" evidence="3">
    <location>
        <begin position="41"/>
        <end position="116"/>
    </location>
</feature>
<evidence type="ECO:0000256" key="2">
    <source>
        <dbReference type="ARBA" id="ARBA00022729"/>
    </source>
</evidence>
<dbReference type="PANTHER" id="PTHR47235">
    <property type="entry name" value="BLR6548 PROTEIN"/>
    <property type="match status" value="1"/>
</dbReference>
<protein>
    <submittedName>
        <fullName evidence="6">ABC transporter substrate-binding protein</fullName>
    </submittedName>
</protein>
<accession>A0ABW1LLX2</accession>
<feature type="compositionally biased region" description="Gly residues" evidence="3">
    <location>
        <begin position="73"/>
        <end position="91"/>
    </location>
</feature>
<dbReference type="InterPro" id="IPR028081">
    <property type="entry name" value="Leu-bd"/>
</dbReference>
<dbReference type="Gene3D" id="3.40.50.2300">
    <property type="match status" value="2"/>
</dbReference>
<dbReference type="SUPFAM" id="SSF53822">
    <property type="entry name" value="Periplasmic binding protein-like I"/>
    <property type="match status" value="1"/>
</dbReference>
<reference evidence="7" key="1">
    <citation type="journal article" date="2019" name="Int. J. Syst. Evol. Microbiol.">
        <title>The Global Catalogue of Microorganisms (GCM) 10K type strain sequencing project: providing services to taxonomists for standard genome sequencing and annotation.</title>
        <authorList>
            <consortium name="The Broad Institute Genomics Platform"/>
            <consortium name="The Broad Institute Genome Sequencing Center for Infectious Disease"/>
            <person name="Wu L."/>
            <person name="Ma J."/>
        </authorList>
    </citation>
    <scope>NUCLEOTIDE SEQUENCE [LARGE SCALE GENOMIC DNA]</scope>
    <source>
        <strain evidence="7">CCUG 54522</strain>
    </source>
</reference>
<comment type="caution">
    <text evidence="6">The sequence shown here is derived from an EMBL/GenBank/DDBJ whole genome shotgun (WGS) entry which is preliminary data.</text>
</comment>
<dbReference type="Pfam" id="PF13458">
    <property type="entry name" value="Peripla_BP_6"/>
    <property type="match status" value="1"/>
</dbReference>
<dbReference type="Proteomes" id="UP001596135">
    <property type="component" value="Unassembled WGS sequence"/>
</dbReference>
<feature type="domain" description="Leucine-binding protein" evidence="5">
    <location>
        <begin position="132"/>
        <end position="473"/>
    </location>
</feature>
<evidence type="ECO:0000313" key="6">
    <source>
        <dbReference type="EMBL" id="MFC6044424.1"/>
    </source>
</evidence>
<evidence type="ECO:0000256" key="1">
    <source>
        <dbReference type="ARBA" id="ARBA00010062"/>
    </source>
</evidence>
<feature type="compositionally biased region" description="Low complexity" evidence="3">
    <location>
        <begin position="92"/>
        <end position="113"/>
    </location>
</feature>
<keyword evidence="7" id="KW-1185">Reference proteome</keyword>
<dbReference type="PROSITE" id="PS51257">
    <property type="entry name" value="PROKAR_LIPOPROTEIN"/>
    <property type="match status" value="1"/>
</dbReference>
<feature type="chain" id="PRO_5046321568" evidence="4">
    <location>
        <begin position="25"/>
        <end position="494"/>
    </location>
</feature>